<evidence type="ECO:0000313" key="3">
    <source>
        <dbReference type="EMBL" id="RAL70203.1"/>
    </source>
</evidence>
<name>A0A328ENJ5_9CHLR</name>
<organism evidence="2 5">
    <name type="scientific">Dehalococcoides mccartyi</name>
    <dbReference type="NCBI Taxonomy" id="61435"/>
    <lineage>
        <taxon>Bacteria</taxon>
        <taxon>Bacillati</taxon>
        <taxon>Chloroflexota</taxon>
        <taxon>Dehalococcoidia</taxon>
        <taxon>Dehalococcoidales</taxon>
        <taxon>Dehalococcoidaceae</taxon>
        <taxon>Dehalococcoides</taxon>
    </lineage>
</organism>
<feature type="transmembrane region" description="Helical" evidence="1">
    <location>
        <begin position="29"/>
        <end position="50"/>
    </location>
</feature>
<dbReference type="AlphaFoldDB" id="A0A328ENJ5"/>
<dbReference type="RefSeq" id="WP_015407268.1">
    <property type="nucleotide sequence ID" value="NZ_JSWM01000004.1"/>
</dbReference>
<dbReference type="Proteomes" id="UP000248786">
    <property type="component" value="Unassembled WGS sequence"/>
</dbReference>
<feature type="transmembrane region" description="Helical" evidence="1">
    <location>
        <begin position="62"/>
        <end position="84"/>
    </location>
</feature>
<dbReference type="Proteomes" id="UP000249146">
    <property type="component" value="Unassembled WGS sequence"/>
</dbReference>
<comment type="caution">
    <text evidence="2">The sequence shown here is derived from an EMBL/GenBank/DDBJ whole genome shotgun (WGS) entry which is preliminary data.</text>
</comment>
<keyword evidence="1" id="KW-0472">Membrane</keyword>
<sequence length="90" mass="10269">MWYIIGLMLGALVLGVVWLLKAKNLNFKWYEWVIGIIGLGLLLFTIQNFLGSLEELEPQAAYTFLLITGLPALILLVLVWQLAIRRIRKA</sequence>
<evidence type="ECO:0000313" key="2">
    <source>
        <dbReference type="EMBL" id="RAL69029.1"/>
    </source>
</evidence>
<evidence type="ECO:0000313" key="4">
    <source>
        <dbReference type="Proteomes" id="UP000248786"/>
    </source>
</evidence>
<gene>
    <name evidence="3" type="ORF">C1G86_1401</name>
    <name evidence="2" type="ORF">C1G87_1365</name>
</gene>
<evidence type="ECO:0000256" key="1">
    <source>
        <dbReference type="SAM" id="Phobius"/>
    </source>
</evidence>
<keyword evidence="1" id="KW-1133">Transmembrane helix</keyword>
<feature type="transmembrane region" description="Helical" evidence="1">
    <location>
        <begin position="6"/>
        <end position="22"/>
    </location>
</feature>
<protein>
    <submittedName>
        <fullName evidence="2">Tetrachloroethene reductive dehalogenase TceA membrane-bound subunit</fullName>
    </submittedName>
</protein>
<dbReference type="EMBL" id="QGLC01000017">
    <property type="protein sequence ID" value="RAL69029.1"/>
    <property type="molecule type" value="Genomic_DNA"/>
</dbReference>
<reference evidence="4 5" key="1">
    <citation type="submission" date="2018-05" db="EMBL/GenBank/DDBJ databases">
        <title>Draft genome sequences of Dehalococcoides mccartyi strains RC and KS.</title>
        <authorList>
            <person name="Higgins S.A."/>
            <person name="Padilla-Crespo E."/>
            <person name="Loeffler F.E."/>
        </authorList>
    </citation>
    <scope>NUCLEOTIDE SEQUENCE [LARGE SCALE GENOMIC DNA]</scope>
    <source>
        <strain evidence="3 4">KS</strain>
        <strain evidence="2 5">RC</strain>
    </source>
</reference>
<proteinExistence type="predicted"/>
<evidence type="ECO:0000313" key="5">
    <source>
        <dbReference type="Proteomes" id="UP000249146"/>
    </source>
</evidence>
<dbReference type="EMBL" id="QGLD01000015">
    <property type="protein sequence ID" value="RAL70203.1"/>
    <property type="molecule type" value="Genomic_DNA"/>
</dbReference>
<accession>A0A328ENJ5</accession>
<keyword evidence="1" id="KW-0812">Transmembrane</keyword>